<accession>A0ABN1JSE4</accession>
<name>A0ABN1JSE4_9FLAO</name>
<dbReference type="Gene3D" id="3.20.20.100">
    <property type="entry name" value="NADP-dependent oxidoreductase domain"/>
    <property type="match status" value="1"/>
</dbReference>
<organism evidence="2 3">
    <name type="scientific">Gaetbulibacter jejuensis</name>
    <dbReference type="NCBI Taxonomy" id="584607"/>
    <lineage>
        <taxon>Bacteria</taxon>
        <taxon>Pseudomonadati</taxon>
        <taxon>Bacteroidota</taxon>
        <taxon>Flavobacteriia</taxon>
        <taxon>Flavobacteriales</taxon>
        <taxon>Flavobacteriaceae</taxon>
        <taxon>Gaetbulibacter</taxon>
    </lineage>
</organism>
<evidence type="ECO:0000313" key="3">
    <source>
        <dbReference type="Proteomes" id="UP001500736"/>
    </source>
</evidence>
<gene>
    <name evidence="2" type="ORF">GCM10009431_21010</name>
</gene>
<dbReference type="InterPro" id="IPR023210">
    <property type="entry name" value="NADP_OxRdtase_dom"/>
</dbReference>
<dbReference type="SUPFAM" id="SSF51430">
    <property type="entry name" value="NAD(P)-linked oxidoreductase"/>
    <property type="match status" value="1"/>
</dbReference>
<dbReference type="Proteomes" id="UP001500736">
    <property type="component" value="Unassembled WGS sequence"/>
</dbReference>
<feature type="domain" description="NADP-dependent oxidoreductase" evidence="1">
    <location>
        <begin position="8"/>
        <end position="201"/>
    </location>
</feature>
<comment type="caution">
    <text evidence="2">The sequence shown here is derived from an EMBL/GenBank/DDBJ whole genome shotgun (WGS) entry which is preliminary data.</text>
</comment>
<dbReference type="EMBL" id="BAAAGF010000003">
    <property type="protein sequence ID" value="GAA0745703.1"/>
    <property type="molecule type" value="Genomic_DNA"/>
</dbReference>
<sequence>MNTLNLGKITLGTMRFVDKNLSIKETVKLIEESFNLGINTHHSSFEYNSYSLYSNALNKSSCKPHIKHIVKLSSPHFGESKFSAEKLEKLIDNELKHLKVDCIDVLQWLVRSEPINDNDRLSVLLYQKETIETSLSNLKEKGKIKHVFAFPYSVNFAHEVIKLKSVDGIISYLNKSETDYSHFANSVPFIAIRPFFAGKLFNDASNSSESIISDCLDYVYKHKNVKTSIISINTIQQLSQYKNYLKKS</sequence>
<keyword evidence="3" id="KW-1185">Reference proteome</keyword>
<evidence type="ECO:0000259" key="1">
    <source>
        <dbReference type="Pfam" id="PF00248"/>
    </source>
</evidence>
<protein>
    <recommendedName>
        <fullName evidence="1">NADP-dependent oxidoreductase domain-containing protein</fullName>
    </recommendedName>
</protein>
<reference evidence="2 3" key="1">
    <citation type="journal article" date="2019" name="Int. J. Syst. Evol. Microbiol.">
        <title>The Global Catalogue of Microorganisms (GCM) 10K type strain sequencing project: providing services to taxonomists for standard genome sequencing and annotation.</title>
        <authorList>
            <consortium name="The Broad Institute Genomics Platform"/>
            <consortium name="The Broad Institute Genome Sequencing Center for Infectious Disease"/>
            <person name="Wu L."/>
            <person name="Ma J."/>
        </authorList>
    </citation>
    <scope>NUCLEOTIDE SEQUENCE [LARGE SCALE GENOMIC DNA]</scope>
    <source>
        <strain evidence="2 3">JCM 15976</strain>
    </source>
</reference>
<dbReference type="InterPro" id="IPR036812">
    <property type="entry name" value="NAD(P)_OxRdtase_dom_sf"/>
</dbReference>
<proteinExistence type="predicted"/>
<evidence type="ECO:0000313" key="2">
    <source>
        <dbReference type="EMBL" id="GAA0745703.1"/>
    </source>
</evidence>
<dbReference type="Pfam" id="PF00248">
    <property type="entry name" value="Aldo_ket_red"/>
    <property type="match status" value="1"/>
</dbReference>